<dbReference type="EMBL" id="JAEHTE010000001">
    <property type="protein sequence ID" value="MBI6882665.1"/>
    <property type="molecule type" value="Genomic_DNA"/>
</dbReference>
<accession>A0A8I1EBD4</accession>
<dbReference type="RefSeq" id="WP_198746276.1">
    <property type="nucleotide sequence ID" value="NZ_JAEHTE010000001.1"/>
</dbReference>
<proteinExistence type="predicted"/>
<gene>
    <name evidence="1" type="ORF">JEU22_01960</name>
</gene>
<evidence type="ECO:0000313" key="1">
    <source>
        <dbReference type="EMBL" id="MBI6882665.1"/>
    </source>
</evidence>
<reference evidence="1" key="1">
    <citation type="submission" date="2020-12" db="EMBL/GenBank/DDBJ databases">
        <title>Enhanced detection system for hospital associated transmission using whole genome sequencing surveillance.</title>
        <authorList>
            <person name="Harrison L.H."/>
            <person name="Van Tyne D."/>
            <person name="Marsh J.W."/>
            <person name="Griffith M.P."/>
            <person name="Snyder D.J."/>
            <person name="Cooper V.S."/>
            <person name="Mustapha M."/>
        </authorList>
    </citation>
    <scope>NUCLEOTIDE SEQUENCE</scope>
    <source>
        <strain evidence="1">PSB00042</strain>
    </source>
</reference>
<protein>
    <submittedName>
        <fullName evidence="1">Uncharacterized protein</fullName>
    </submittedName>
</protein>
<sequence length="68" mass="7275">MKVCLALANEASGVMPAKAGNLKECVRCRDWVRPVLTSTRRLSSKSNLPGLLGIIKSVSCCPQCGDKI</sequence>
<comment type="caution">
    <text evidence="1">The sequence shown here is derived from an EMBL/GenBank/DDBJ whole genome shotgun (WGS) entry which is preliminary data.</text>
</comment>
<name>A0A8I1EBD4_PSEPU</name>
<dbReference type="Proteomes" id="UP000637061">
    <property type="component" value="Unassembled WGS sequence"/>
</dbReference>
<organism evidence="1 2">
    <name type="scientific">Pseudomonas putida</name>
    <name type="common">Arthrobacter siderocapsulatus</name>
    <dbReference type="NCBI Taxonomy" id="303"/>
    <lineage>
        <taxon>Bacteria</taxon>
        <taxon>Pseudomonadati</taxon>
        <taxon>Pseudomonadota</taxon>
        <taxon>Gammaproteobacteria</taxon>
        <taxon>Pseudomonadales</taxon>
        <taxon>Pseudomonadaceae</taxon>
        <taxon>Pseudomonas</taxon>
    </lineage>
</organism>
<dbReference type="AlphaFoldDB" id="A0A8I1EBD4"/>
<evidence type="ECO:0000313" key="2">
    <source>
        <dbReference type="Proteomes" id="UP000637061"/>
    </source>
</evidence>